<dbReference type="GeneID" id="8777984"/>
<sequence>MRACVKDKVEGGLKNRLERFKRPAIAFIPATAFILAFILATAVAAAQGNVPSGLQPLLDKINTIIKAVQVVLITVSVLVFMYAGFLHMTSEGQPEKEQKARRAFTGAIIGLAIVVLAELIKNVIVSILS</sequence>
<protein>
    <submittedName>
        <fullName evidence="2">Uncharacterized protein</fullName>
    </submittedName>
</protein>
<proteinExistence type="predicted"/>
<keyword evidence="1" id="KW-0812">Transmembrane</keyword>
<keyword evidence="1" id="KW-0472">Membrane</keyword>
<dbReference type="Pfam" id="PF18895">
    <property type="entry name" value="T4SS_pilin"/>
    <property type="match status" value="1"/>
</dbReference>
<keyword evidence="1" id="KW-1133">Transmembrane helix</keyword>
<dbReference type="KEGG" id="fpl:Ferp_0484"/>
<feature type="transmembrane region" description="Helical" evidence="1">
    <location>
        <begin position="24"/>
        <end position="47"/>
    </location>
</feature>
<dbReference type="RefSeq" id="WP_012965004.1">
    <property type="nucleotide sequence ID" value="NC_013849.1"/>
</dbReference>
<feature type="transmembrane region" description="Helical" evidence="1">
    <location>
        <begin position="67"/>
        <end position="86"/>
    </location>
</feature>
<dbReference type="PaxDb" id="589924-Ferp_0484"/>
<dbReference type="STRING" id="589924.Ferp_0484"/>
<dbReference type="eggNOG" id="arCOG06161">
    <property type="taxonomic scope" value="Archaea"/>
</dbReference>
<name>D3S325_FERPA</name>
<gene>
    <name evidence="2" type="ordered locus">Ferp_0484</name>
</gene>
<accession>D3S325</accession>
<dbReference type="HOGENOM" id="CLU_1943768_0_0_2"/>
<reference evidence="3" key="1">
    <citation type="submission" date="2010-02" db="EMBL/GenBank/DDBJ databases">
        <title>Complete sequence of Ferroglobus placidus DSM 10642.</title>
        <authorList>
            <consortium name="US DOE Joint Genome Institute"/>
            <person name="Lucas S."/>
            <person name="Copeland A."/>
            <person name="Lapidus A."/>
            <person name="Cheng J.-F."/>
            <person name="Bruce D."/>
            <person name="Goodwin L."/>
            <person name="Pitluck S."/>
            <person name="Saunders E."/>
            <person name="Brettin T."/>
            <person name="Detter J.C."/>
            <person name="Han C."/>
            <person name="Tapia R."/>
            <person name="Larimer F."/>
            <person name="Land M."/>
            <person name="Hauser L."/>
            <person name="Kyrpides N."/>
            <person name="Ivanova N."/>
            <person name="Holmes D."/>
            <person name="Lovley D."/>
            <person name="Kyrpides N."/>
            <person name="Anderson I.J."/>
            <person name="Woyke T."/>
        </authorList>
    </citation>
    <scope>NUCLEOTIDE SEQUENCE [LARGE SCALE GENOMIC DNA]</scope>
    <source>
        <strain evidence="3">DSM 10642 / AEDII12DO</strain>
    </source>
</reference>
<dbReference type="Proteomes" id="UP000002613">
    <property type="component" value="Chromosome"/>
</dbReference>
<evidence type="ECO:0000313" key="2">
    <source>
        <dbReference type="EMBL" id="ADC64658.1"/>
    </source>
</evidence>
<feature type="transmembrane region" description="Helical" evidence="1">
    <location>
        <begin position="107"/>
        <end position="128"/>
    </location>
</feature>
<dbReference type="InterPro" id="IPR043993">
    <property type="entry name" value="T4SS_pilin"/>
</dbReference>
<dbReference type="EMBL" id="CP001899">
    <property type="protein sequence ID" value="ADC64658.1"/>
    <property type="molecule type" value="Genomic_DNA"/>
</dbReference>
<organism evidence="2 3">
    <name type="scientific">Ferroglobus placidus (strain DSM 10642 / AEDII12DO)</name>
    <dbReference type="NCBI Taxonomy" id="589924"/>
    <lineage>
        <taxon>Archaea</taxon>
        <taxon>Methanobacteriati</taxon>
        <taxon>Methanobacteriota</taxon>
        <taxon>Archaeoglobi</taxon>
        <taxon>Archaeoglobales</taxon>
        <taxon>Archaeoglobaceae</taxon>
        <taxon>Ferroglobus</taxon>
    </lineage>
</organism>
<evidence type="ECO:0000313" key="3">
    <source>
        <dbReference type="Proteomes" id="UP000002613"/>
    </source>
</evidence>
<reference evidence="2 3" key="2">
    <citation type="journal article" date="2011" name="Stand. Genomic Sci.">
        <title>Complete genome sequence of Ferroglobus placidus AEDII12DO.</title>
        <authorList>
            <person name="Anderson I."/>
            <person name="Risso C."/>
            <person name="Holmes D."/>
            <person name="Lucas S."/>
            <person name="Copeland A."/>
            <person name="Lapidus A."/>
            <person name="Cheng J.F."/>
            <person name="Bruce D."/>
            <person name="Goodwin L."/>
            <person name="Pitluck S."/>
            <person name="Saunders E."/>
            <person name="Brettin T."/>
            <person name="Detter J.C."/>
            <person name="Han C."/>
            <person name="Tapia R."/>
            <person name="Larimer F."/>
            <person name="Land M."/>
            <person name="Hauser L."/>
            <person name="Woyke T."/>
            <person name="Lovley D."/>
            <person name="Kyrpides N."/>
            <person name="Ivanova N."/>
        </authorList>
    </citation>
    <scope>NUCLEOTIDE SEQUENCE [LARGE SCALE GENOMIC DNA]</scope>
    <source>
        <strain evidence="3">DSM 10642 / AEDII12DO</strain>
    </source>
</reference>
<dbReference type="AlphaFoldDB" id="D3S325"/>
<evidence type="ECO:0000256" key="1">
    <source>
        <dbReference type="SAM" id="Phobius"/>
    </source>
</evidence>
<keyword evidence="3" id="KW-1185">Reference proteome</keyword>